<organism evidence="3 4">
    <name type="scientific">Saccharothrix australiensis</name>
    <dbReference type="NCBI Taxonomy" id="2072"/>
    <lineage>
        <taxon>Bacteria</taxon>
        <taxon>Bacillati</taxon>
        <taxon>Actinomycetota</taxon>
        <taxon>Actinomycetes</taxon>
        <taxon>Pseudonocardiales</taxon>
        <taxon>Pseudonocardiaceae</taxon>
        <taxon>Saccharothrix</taxon>
    </lineage>
</organism>
<accession>A0A495VXD9</accession>
<reference evidence="3 4" key="1">
    <citation type="submission" date="2018-10" db="EMBL/GenBank/DDBJ databases">
        <title>Sequencing the genomes of 1000 actinobacteria strains.</title>
        <authorList>
            <person name="Klenk H.-P."/>
        </authorList>
    </citation>
    <scope>NUCLEOTIDE SEQUENCE [LARGE SCALE GENOMIC DNA]</scope>
    <source>
        <strain evidence="3 4">DSM 43800</strain>
    </source>
</reference>
<evidence type="ECO:0000313" key="4">
    <source>
        <dbReference type="Proteomes" id="UP000282084"/>
    </source>
</evidence>
<keyword evidence="2" id="KW-0812">Transmembrane</keyword>
<evidence type="ECO:0000256" key="2">
    <source>
        <dbReference type="SAM" id="Phobius"/>
    </source>
</evidence>
<proteinExistence type="predicted"/>
<dbReference type="AlphaFoldDB" id="A0A495VXD9"/>
<evidence type="ECO:0000256" key="1">
    <source>
        <dbReference type="SAM" id="MobiDB-lite"/>
    </source>
</evidence>
<comment type="caution">
    <text evidence="3">The sequence shown here is derived from an EMBL/GenBank/DDBJ whole genome shotgun (WGS) entry which is preliminary data.</text>
</comment>
<feature type="transmembrane region" description="Helical" evidence="2">
    <location>
        <begin position="30"/>
        <end position="48"/>
    </location>
</feature>
<sequence>MTSPEPSARPRLRAVPDEPIDQVEPARPPVLKRVLPIAVVLIALVLLLRRRRHR</sequence>
<keyword evidence="2" id="KW-0472">Membrane</keyword>
<keyword evidence="2" id="KW-1133">Transmembrane helix</keyword>
<dbReference type="RefSeq" id="WP_170211608.1">
    <property type="nucleotide sequence ID" value="NZ_RBXO01000001.1"/>
</dbReference>
<dbReference type="Proteomes" id="UP000282084">
    <property type="component" value="Unassembled WGS sequence"/>
</dbReference>
<dbReference type="EMBL" id="RBXO01000001">
    <property type="protein sequence ID" value="RKT52288.1"/>
    <property type="molecule type" value="Genomic_DNA"/>
</dbReference>
<evidence type="ECO:0000313" key="3">
    <source>
        <dbReference type="EMBL" id="RKT52288.1"/>
    </source>
</evidence>
<gene>
    <name evidence="3" type="ORF">C8E97_0797</name>
</gene>
<keyword evidence="4" id="KW-1185">Reference proteome</keyword>
<feature type="region of interest" description="Disordered" evidence="1">
    <location>
        <begin position="1"/>
        <end position="20"/>
    </location>
</feature>
<protein>
    <submittedName>
        <fullName evidence="3">Uncharacterized protein</fullName>
    </submittedName>
</protein>
<name>A0A495VXD9_9PSEU</name>